<organism evidence="1 2">
    <name type="scientific">Petrolisthes manimaculis</name>
    <dbReference type="NCBI Taxonomy" id="1843537"/>
    <lineage>
        <taxon>Eukaryota</taxon>
        <taxon>Metazoa</taxon>
        <taxon>Ecdysozoa</taxon>
        <taxon>Arthropoda</taxon>
        <taxon>Crustacea</taxon>
        <taxon>Multicrustacea</taxon>
        <taxon>Malacostraca</taxon>
        <taxon>Eumalacostraca</taxon>
        <taxon>Eucarida</taxon>
        <taxon>Decapoda</taxon>
        <taxon>Pleocyemata</taxon>
        <taxon>Anomura</taxon>
        <taxon>Galatheoidea</taxon>
        <taxon>Porcellanidae</taxon>
        <taxon>Petrolisthes</taxon>
    </lineage>
</organism>
<dbReference type="EMBL" id="JAWZYT010003333">
    <property type="protein sequence ID" value="KAK4298939.1"/>
    <property type="molecule type" value="Genomic_DNA"/>
</dbReference>
<reference evidence="1" key="1">
    <citation type="submission" date="2023-11" db="EMBL/GenBank/DDBJ databases">
        <title>Genome assemblies of two species of porcelain crab, Petrolisthes cinctipes and Petrolisthes manimaculis (Anomura: Porcellanidae).</title>
        <authorList>
            <person name="Angst P."/>
        </authorList>
    </citation>
    <scope>NUCLEOTIDE SEQUENCE</scope>
    <source>
        <strain evidence="1">PB745_02</strain>
        <tissue evidence="1">Gill</tissue>
    </source>
</reference>
<name>A0AAE1TXQ0_9EUCA</name>
<dbReference type="Proteomes" id="UP001292094">
    <property type="component" value="Unassembled WGS sequence"/>
</dbReference>
<evidence type="ECO:0000313" key="2">
    <source>
        <dbReference type="Proteomes" id="UP001292094"/>
    </source>
</evidence>
<keyword evidence="2" id="KW-1185">Reference proteome</keyword>
<sequence length="74" mass="7960">MRPFLRLSLTTRGGNGVSCFGEVSAAAPLERNPFHLLFKGFLLWITLEHLTALGRDGLGEGKEEVEACGGKEGT</sequence>
<proteinExistence type="predicted"/>
<gene>
    <name evidence="1" type="ORF">Pmani_028749</name>
</gene>
<comment type="caution">
    <text evidence="1">The sequence shown here is derived from an EMBL/GenBank/DDBJ whole genome shotgun (WGS) entry which is preliminary data.</text>
</comment>
<protein>
    <submittedName>
        <fullName evidence="1">Uncharacterized protein</fullName>
    </submittedName>
</protein>
<evidence type="ECO:0000313" key="1">
    <source>
        <dbReference type="EMBL" id="KAK4298939.1"/>
    </source>
</evidence>
<dbReference type="AlphaFoldDB" id="A0AAE1TXQ0"/>
<accession>A0AAE1TXQ0</accession>